<dbReference type="EMBL" id="MK500346">
    <property type="protein sequence ID" value="QBK87242.1"/>
    <property type="molecule type" value="Genomic_DNA"/>
</dbReference>
<accession>A0A481YVP3</accession>
<gene>
    <name evidence="1" type="ORF">LCMAC201_01440</name>
</gene>
<sequence>MVIEVIEIYPYGKKQSLKEKKIQLDNIMAI</sequence>
<evidence type="ECO:0000313" key="1">
    <source>
        <dbReference type="EMBL" id="QBK87242.1"/>
    </source>
</evidence>
<organism evidence="1">
    <name type="scientific">Marseillevirus LCMAC201</name>
    <dbReference type="NCBI Taxonomy" id="2506605"/>
    <lineage>
        <taxon>Viruses</taxon>
        <taxon>Varidnaviria</taxon>
        <taxon>Bamfordvirae</taxon>
        <taxon>Nucleocytoviricota</taxon>
        <taxon>Megaviricetes</taxon>
        <taxon>Pimascovirales</taxon>
        <taxon>Pimascovirales incertae sedis</taxon>
        <taxon>Marseilleviridae</taxon>
    </lineage>
</organism>
<reference evidence="1" key="1">
    <citation type="journal article" date="2019" name="MBio">
        <title>Virus Genomes from Deep Sea Sediments Expand the Ocean Megavirome and Support Independent Origins of Viral Gigantism.</title>
        <authorList>
            <person name="Backstrom D."/>
            <person name="Yutin N."/>
            <person name="Jorgensen S.L."/>
            <person name="Dharamshi J."/>
            <person name="Homa F."/>
            <person name="Zaremba-Niedwiedzka K."/>
            <person name="Spang A."/>
            <person name="Wolf Y.I."/>
            <person name="Koonin E.V."/>
            <person name="Ettema T.J."/>
        </authorList>
    </citation>
    <scope>NUCLEOTIDE SEQUENCE</scope>
</reference>
<protein>
    <submittedName>
        <fullName evidence="1">Uncharacterized protein</fullName>
    </submittedName>
</protein>
<proteinExistence type="predicted"/>
<name>A0A481YVP3_9VIRU</name>